<sequence>MKVAALFGAVAALAGPAAAFWGQMAAGSLEVTGEGPASQTITLTDYNTGSKYSGQLVGGFSSSGKPVFFNEITPGGYYFSATLWRTSDGCHNIDFEGALSAGHGYCCGSLPCDLGA</sequence>
<accession>A0A2T3YZ11</accession>
<evidence type="ECO:0000313" key="2">
    <source>
        <dbReference type="EMBL" id="PTB37788.1"/>
    </source>
</evidence>
<dbReference type="Proteomes" id="UP000240493">
    <property type="component" value="Unassembled WGS sequence"/>
</dbReference>
<name>A0A2T3YZ11_TRIA4</name>
<evidence type="ECO:0000256" key="1">
    <source>
        <dbReference type="SAM" id="SignalP"/>
    </source>
</evidence>
<dbReference type="AlphaFoldDB" id="A0A2T3YZ11"/>
<dbReference type="EMBL" id="KZ679267">
    <property type="protein sequence ID" value="PTB37788.1"/>
    <property type="molecule type" value="Genomic_DNA"/>
</dbReference>
<feature type="chain" id="PRO_5015784280" evidence="1">
    <location>
        <begin position="20"/>
        <end position="116"/>
    </location>
</feature>
<gene>
    <name evidence="2" type="ORF">M441DRAFT_72213</name>
</gene>
<dbReference type="OrthoDB" id="4886528at2759"/>
<keyword evidence="1" id="KW-0732">Signal</keyword>
<reference evidence="2 3" key="1">
    <citation type="submission" date="2016-07" db="EMBL/GenBank/DDBJ databases">
        <title>Multiple horizontal gene transfer events from other fungi enriched the ability of initially mycotrophic Trichoderma (Ascomycota) to feed on dead plant biomass.</title>
        <authorList>
            <consortium name="DOE Joint Genome Institute"/>
            <person name="Aerts A."/>
            <person name="Atanasova L."/>
            <person name="Chenthamara K."/>
            <person name="Zhang J."/>
            <person name="Grujic M."/>
            <person name="Henrissat B."/>
            <person name="Kuo A."/>
            <person name="Salamov A."/>
            <person name="Lipzen A."/>
            <person name="Labutti K."/>
            <person name="Barry K."/>
            <person name="Miao Y."/>
            <person name="Rahimi M.J."/>
            <person name="Shen Q."/>
            <person name="Grigoriev I.V."/>
            <person name="Kubicek C.P."/>
            <person name="Druzhinina I.S."/>
        </authorList>
    </citation>
    <scope>NUCLEOTIDE SEQUENCE [LARGE SCALE GENOMIC DNA]</scope>
    <source>
        <strain evidence="2 3">CBS 433.97</strain>
    </source>
</reference>
<keyword evidence="3" id="KW-1185">Reference proteome</keyword>
<protein>
    <submittedName>
        <fullName evidence="2">Uncharacterized protein</fullName>
    </submittedName>
</protein>
<feature type="signal peptide" evidence="1">
    <location>
        <begin position="1"/>
        <end position="19"/>
    </location>
</feature>
<evidence type="ECO:0000313" key="3">
    <source>
        <dbReference type="Proteomes" id="UP000240493"/>
    </source>
</evidence>
<organism evidence="2 3">
    <name type="scientific">Trichoderma asperellum (strain ATCC 204424 / CBS 433.97 / NBRC 101777)</name>
    <dbReference type="NCBI Taxonomy" id="1042311"/>
    <lineage>
        <taxon>Eukaryota</taxon>
        <taxon>Fungi</taxon>
        <taxon>Dikarya</taxon>
        <taxon>Ascomycota</taxon>
        <taxon>Pezizomycotina</taxon>
        <taxon>Sordariomycetes</taxon>
        <taxon>Hypocreomycetidae</taxon>
        <taxon>Hypocreales</taxon>
        <taxon>Hypocreaceae</taxon>
        <taxon>Trichoderma</taxon>
    </lineage>
</organism>
<proteinExistence type="predicted"/>